<evidence type="ECO:0000313" key="6">
    <source>
        <dbReference type="EMBL" id="KAF9078015.1"/>
    </source>
</evidence>
<keyword evidence="2 5" id="KW-0812">Transmembrane</keyword>
<feature type="transmembrane region" description="Helical" evidence="5">
    <location>
        <begin position="136"/>
        <end position="160"/>
    </location>
</feature>
<organism evidence="6 7">
    <name type="scientific">Rhodocollybia butyracea</name>
    <dbReference type="NCBI Taxonomy" id="206335"/>
    <lineage>
        <taxon>Eukaryota</taxon>
        <taxon>Fungi</taxon>
        <taxon>Dikarya</taxon>
        <taxon>Basidiomycota</taxon>
        <taxon>Agaricomycotina</taxon>
        <taxon>Agaricomycetes</taxon>
        <taxon>Agaricomycetidae</taxon>
        <taxon>Agaricales</taxon>
        <taxon>Marasmiineae</taxon>
        <taxon>Omphalotaceae</taxon>
        <taxon>Rhodocollybia</taxon>
    </lineage>
</organism>
<dbReference type="GO" id="GO:0004930">
    <property type="term" value="F:G protein-coupled receptor activity"/>
    <property type="evidence" value="ECO:0007669"/>
    <property type="project" value="TreeGrafter"/>
</dbReference>
<reference evidence="6" key="1">
    <citation type="submission" date="2020-11" db="EMBL/GenBank/DDBJ databases">
        <authorList>
            <consortium name="DOE Joint Genome Institute"/>
            <person name="Ahrendt S."/>
            <person name="Riley R."/>
            <person name="Andreopoulos W."/>
            <person name="Labutti K."/>
            <person name="Pangilinan J."/>
            <person name="Ruiz-Duenas F.J."/>
            <person name="Barrasa J.M."/>
            <person name="Sanchez-Garcia M."/>
            <person name="Camarero S."/>
            <person name="Miyauchi S."/>
            <person name="Serrano A."/>
            <person name="Linde D."/>
            <person name="Babiker R."/>
            <person name="Drula E."/>
            <person name="Ayuso-Fernandez I."/>
            <person name="Pacheco R."/>
            <person name="Padilla G."/>
            <person name="Ferreira P."/>
            <person name="Barriuso J."/>
            <person name="Kellner H."/>
            <person name="Castanera R."/>
            <person name="Alfaro M."/>
            <person name="Ramirez L."/>
            <person name="Pisabarro A.G."/>
            <person name="Kuo A."/>
            <person name="Tritt A."/>
            <person name="Lipzen A."/>
            <person name="He G."/>
            <person name="Yan M."/>
            <person name="Ng V."/>
            <person name="Cullen D."/>
            <person name="Martin F."/>
            <person name="Rosso M.-N."/>
            <person name="Henrissat B."/>
            <person name="Hibbett D."/>
            <person name="Martinez A.T."/>
            <person name="Grigoriev I.V."/>
        </authorList>
    </citation>
    <scope>NUCLEOTIDE SEQUENCE</scope>
    <source>
        <strain evidence="6">AH 40177</strain>
    </source>
</reference>
<dbReference type="GO" id="GO:0007189">
    <property type="term" value="P:adenylate cyclase-activating G protein-coupled receptor signaling pathway"/>
    <property type="evidence" value="ECO:0007669"/>
    <property type="project" value="TreeGrafter"/>
</dbReference>
<evidence type="ECO:0000256" key="5">
    <source>
        <dbReference type="SAM" id="Phobius"/>
    </source>
</evidence>
<evidence type="ECO:0000256" key="1">
    <source>
        <dbReference type="ARBA" id="ARBA00004141"/>
    </source>
</evidence>
<evidence type="ECO:0000313" key="7">
    <source>
        <dbReference type="Proteomes" id="UP000772434"/>
    </source>
</evidence>
<feature type="transmembrane region" description="Helical" evidence="5">
    <location>
        <begin position="250"/>
        <end position="270"/>
    </location>
</feature>
<evidence type="ECO:0000256" key="2">
    <source>
        <dbReference type="ARBA" id="ARBA00022692"/>
    </source>
</evidence>
<dbReference type="EMBL" id="JADNRY010000002">
    <property type="protein sequence ID" value="KAF9078015.1"/>
    <property type="molecule type" value="Genomic_DNA"/>
</dbReference>
<dbReference type="PANTHER" id="PTHR23112:SF37">
    <property type="entry name" value="G PROTEIN-COUPLED RECEPTOR GPR1"/>
    <property type="match status" value="1"/>
</dbReference>
<name>A0A9P5UF80_9AGAR</name>
<dbReference type="OrthoDB" id="100006at2759"/>
<protein>
    <recommendedName>
        <fullName evidence="8">Glucose receptor Git3 N-terminal domain-containing protein</fullName>
    </recommendedName>
</protein>
<dbReference type="PANTHER" id="PTHR23112">
    <property type="entry name" value="G PROTEIN-COUPLED RECEPTOR 157-RELATED"/>
    <property type="match status" value="1"/>
</dbReference>
<proteinExistence type="predicted"/>
<sequence>MANSEYWIRDVSNSTLSNFVYTPSYTNGVICIAVTGLVSLIAILCLLVAKPPKPGTYHHTYLFGYLLSLLFANALLSGGSAMSLEWITLGEVTFGPFCTAQAALKLTGSVATALWSFMIAFHLFKLLFLRSPATKLAFWITIIVGWGAVIAVVMVGPMAIQKNERGPYFGITGPWCWINDAYPQERKYLEYFLELLSAGLSIILNTIVLLRVRGNLVVINGKWKLRHIPSSESWRLAIDRDLIDSNMLKFAQSMVWFPVAYTVLLLPVTITRLNDFAGQRTPFAVIVFTDVLYNMIGLVTVILLITTRRYYPDLDSLPDFNTQRNQQRESTLALAENGGVRPFTLERSLTAESYQSRRALSLALHRDASTSSIASSRSAISQGRVTITADLLTRQVSVASASHSN</sequence>
<accession>A0A9P5UF80</accession>
<gene>
    <name evidence="6" type="ORF">BDP27DRAFT_1252978</name>
</gene>
<feature type="transmembrane region" description="Helical" evidence="5">
    <location>
        <begin position="25"/>
        <end position="49"/>
    </location>
</feature>
<feature type="transmembrane region" description="Helical" evidence="5">
    <location>
        <begin position="191"/>
        <end position="212"/>
    </location>
</feature>
<dbReference type="GO" id="GO:0005886">
    <property type="term" value="C:plasma membrane"/>
    <property type="evidence" value="ECO:0007669"/>
    <property type="project" value="TreeGrafter"/>
</dbReference>
<dbReference type="Pfam" id="PF05462">
    <property type="entry name" value="Dicty_CAR"/>
    <property type="match status" value="1"/>
</dbReference>
<keyword evidence="7" id="KW-1185">Reference proteome</keyword>
<evidence type="ECO:0008006" key="8">
    <source>
        <dbReference type="Google" id="ProtNLM"/>
    </source>
</evidence>
<dbReference type="AlphaFoldDB" id="A0A9P5UF80"/>
<keyword evidence="4 5" id="KW-0472">Membrane</keyword>
<dbReference type="Proteomes" id="UP000772434">
    <property type="component" value="Unassembled WGS sequence"/>
</dbReference>
<comment type="caution">
    <text evidence="6">The sequence shown here is derived from an EMBL/GenBank/DDBJ whole genome shotgun (WGS) entry which is preliminary data.</text>
</comment>
<feature type="transmembrane region" description="Helical" evidence="5">
    <location>
        <begin position="282"/>
        <end position="305"/>
    </location>
</feature>
<dbReference type="Gene3D" id="1.20.1070.10">
    <property type="entry name" value="Rhodopsin 7-helix transmembrane proteins"/>
    <property type="match status" value="1"/>
</dbReference>
<keyword evidence="3 5" id="KW-1133">Transmembrane helix</keyword>
<evidence type="ECO:0000256" key="3">
    <source>
        <dbReference type="ARBA" id="ARBA00022989"/>
    </source>
</evidence>
<evidence type="ECO:0000256" key="4">
    <source>
        <dbReference type="ARBA" id="ARBA00023136"/>
    </source>
</evidence>
<feature type="transmembrane region" description="Helical" evidence="5">
    <location>
        <begin position="102"/>
        <end position="124"/>
    </location>
</feature>
<comment type="subcellular location">
    <subcellularLocation>
        <location evidence="1">Membrane</location>
        <topology evidence="1">Multi-pass membrane protein</topology>
    </subcellularLocation>
</comment>
<feature type="transmembrane region" description="Helical" evidence="5">
    <location>
        <begin position="61"/>
        <end position="82"/>
    </location>
</feature>